<dbReference type="EMBL" id="BRLH01000001">
    <property type="protein sequence ID" value="GKX53897.1"/>
    <property type="molecule type" value="Genomic_DNA"/>
</dbReference>
<gene>
    <name evidence="8" type="ORF">SOASR030_00090</name>
</gene>
<dbReference type="PROSITE" id="PS51257">
    <property type="entry name" value="PROKAR_LIPOPROTEIN"/>
    <property type="match status" value="1"/>
</dbReference>
<evidence type="ECO:0000313" key="9">
    <source>
        <dbReference type="Proteomes" id="UP001058124"/>
    </source>
</evidence>
<evidence type="ECO:0000256" key="4">
    <source>
        <dbReference type="ARBA" id="ARBA00023136"/>
    </source>
</evidence>
<dbReference type="InterPro" id="IPR004872">
    <property type="entry name" value="Lipoprotein_NlpA"/>
</dbReference>
<evidence type="ECO:0000256" key="6">
    <source>
        <dbReference type="ARBA" id="ARBA00023288"/>
    </source>
</evidence>
<dbReference type="RefSeq" id="WP_027275873.1">
    <property type="nucleotide sequence ID" value="NZ_BRLH01000001.1"/>
</dbReference>
<sequence length="268" mass="29716">MKKILLLALSLFATSALTGCDEQKSADSSKEATIKVACTEISESIFSPALPLLKEQGLNVELVIVDNNVNVLRSVNDGSVDAGLGVHIKFMDSFNQKNSGQLAMVKPYPFTTGIGLYSERYKTLADLPQGATIAIMNDAMNMDRGLRMLQDANLIKLDPNKKDDVSLLDITENPKNFKFVDMDQIQTVRALSDVDASVVFFTHMRNANKDFRSFLIRDKNAREFPMGLVVLQSNVDKPWAKTLAEGLRSQPVRDGIKSNFDGVFEYLD</sequence>
<accession>A0AAV5N0C1</accession>
<reference evidence="8" key="1">
    <citation type="submission" date="2022-06" db="EMBL/GenBank/DDBJ databases">
        <title>Draft genome sequences of Leminorella grimontii str. JCM5902.</title>
        <authorList>
            <person name="Wakabayashi Y."/>
            <person name="Kojima K."/>
        </authorList>
    </citation>
    <scope>NUCLEOTIDE SEQUENCE</scope>
    <source>
        <strain evidence="8">JCM 5902</strain>
    </source>
</reference>
<dbReference type="Proteomes" id="UP001058124">
    <property type="component" value="Unassembled WGS sequence"/>
</dbReference>
<dbReference type="PANTHER" id="PTHR30429:SF0">
    <property type="entry name" value="METHIONINE-BINDING LIPOPROTEIN METQ"/>
    <property type="match status" value="1"/>
</dbReference>
<dbReference type="Pfam" id="PF03180">
    <property type="entry name" value="Lipoprotein_9"/>
    <property type="match status" value="1"/>
</dbReference>
<keyword evidence="4" id="KW-0472">Membrane</keyword>
<dbReference type="GO" id="GO:0016020">
    <property type="term" value="C:membrane"/>
    <property type="evidence" value="ECO:0007669"/>
    <property type="project" value="UniProtKB-SubCell"/>
</dbReference>
<evidence type="ECO:0000256" key="2">
    <source>
        <dbReference type="ARBA" id="ARBA00008973"/>
    </source>
</evidence>
<protein>
    <submittedName>
        <fullName evidence="8">Lipoprotein</fullName>
    </submittedName>
</protein>
<keyword evidence="3 7" id="KW-0732">Signal</keyword>
<keyword evidence="5" id="KW-0564">Palmitate</keyword>
<keyword evidence="9" id="KW-1185">Reference proteome</keyword>
<comment type="caution">
    <text evidence="8">The sequence shown here is derived from an EMBL/GenBank/DDBJ whole genome shotgun (WGS) entry which is preliminary data.</text>
</comment>
<organism evidence="8 9">
    <name type="scientific">Leminorella grimontii</name>
    <dbReference type="NCBI Taxonomy" id="82981"/>
    <lineage>
        <taxon>Bacteria</taxon>
        <taxon>Pseudomonadati</taxon>
        <taxon>Pseudomonadota</taxon>
        <taxon>Gammaproteobacteria</taxon>
        <taxon>Enterobacterales</taxon>
        <taxon>Budviciaceae</taxon>
        <taxon>Leminorella</taxon>
    </lineage>
</organism>
<evidence type="ECO:0000256" key="1">
    <source>
        <dbReference type="ARBA" id="ARBA00004635"/>
    </source>
</evidence>
<dbReference type="PANTHER" id="PTHR30429">
    <property type="entry name" value="D-METHIONINE-BINDING LIPOPROTEIN METQ"/>
    <property type="match status" value="1"/>
</dbReference>
<dbReference type="AlphaFoldDB" id="A0AAV5N0C1"/>
<evidence type="ECO:0000256" key="7">
    <source>
        <dbReference type="SAM" id="SignalP"/>
    </source>
</evidence>
<evidence type="ECO:0000256" key="5">
    <source>
        <dbReference type="ARBA" id="ARBA00023139"/>
    </source>
</evidence>
<feature type="signal peptide" evidence="7">
    <location>
        <begin position="1"/>
        <end position="18"/>
    </location>
</feature>
<evidence type="ECO:0000313" key="8">
    <source>
        <dbReference type="EMBL" id="GKX53897.1"/>
    </source>
</evidence>
<evidence type="ECO:0000256" key="3">
    <source>
        <dbReference type="ARBA" id="ARBA00022729"/>
    </source>
</evidence>
<comment type="similarity">
    <text evidence="2">Belongs to the NlpA lipoprotein family.</text>
</comment>
<feature type="chain" id="PRO_5043831608" evidence="7">
    <location>
        <begin position="19"/>
        <end position="268"/>
    </location>
</feature>
<dbReference type="SUPFAM" id="SSF53850">
    <property type="entry name" value="Periplasmic binding protein-like II"/>
    <property type="match status" value="1"/>
</dbReference>
<dbReference type="Gene3D" id="3.40.190.10">
    <property type="entry name" value="Periplasmic binding protein-like II"/>
    <property type="match status" value="2"/>
</dbReference>
<comment type="subcellular location">
    <subcellularLocation>
        <location evidence="1">Membrane</location>
        <topology evidence="1">Lipid-anchor</topology>
    </subcellularLocation>
</comment>
<name>A0AAV5N0C1_9GAMM</name>
<keyword evidence="6 8" id="KW-0449">Lipoprotein</keyword>
<proteinExistence type="inferred from homology"/>